<organism evidence="2 3">
    <name type="scientific">Elasticomyces elasticus</name>
    <dbReference type="NCBI Taxonomy" id="574655"/>
    <lineage>
        <taxon>Eukaryota</taxon>
        <taxon>Fungi</taxon>
        <taxon>Dikarya</taxon>
        <taxon>Ascomycota</taxon>
        <taxon>Pezizomycotina</taxon>
        <taxon>Dothideomycetes</taxon>
        <taxon>Dothideomycetidae</taxon>
        <taxon>Mycosphaerellales</taxon>
        <taxon>Teratosphaeriaceae</taxon>
        <taxon>Elasticomyces</taxon>
    </lineage>
</organism>
<evidence type="ECO:0000313" key="3">
    <source>
        <dbReference type="Proteomes" id="UP001310594"/>
    </source>
</evidence>
<reference evidence="2" key="1">
    <citation type="submission" date="2023-08" db="EMBL/GenBank/DDBJ databases">
        <title>Black Yeasts Isolated from many extreme environments.</title>
        <authorList>
            <person name="Coleine C."/>
            <person name="Stajich J.E."/>
            <person name="Selbmann L."/>
        </authorList>
    </citation>
    <scope>NUCLEOTIDE SEQUENCE</scope>
    <source>
        <strain evidence="2">CCFEE 5810</strain>
    </source>
</reference>
<dbReference type="EMBL" id="JAVRQU010000015">
    <property type="protein sequence ID" value="KAK5694628.1"/>
    <property type="molecule type" value="Genomic_DNA"/>
</dbReference>
<dbReference type="InterPro" id="IPR036047">
    <property type="entry name" value="F-box-like_dom_sf"/>
</dbReference>
<dbReference type="PROSITE" id="PS50181">
    <property type="entry name" value="FBOX"/>
    <property type="match status" value="1"/>
</dbReference>
<dbReference type="Proteomes" id="UP001310594">
    <property type="component" value="Unassembled WGS sequence"/>
</dbReference>
<accession>A0AAN7VN78</accession>
<evidence type="ECO:0000313" key="2">
    <source>
        <dbReference type="EMBL" id="KAK5694628.1"/>
    </source>
</evidence>
<name>A0AAN7VN78_9PEZI</name>
<dbReference type="SUPFAM" id="SSF81383">
    <property type="entry name" value="F-box domain"/>
    <property type="match status" value="1"/>
</dbReference>
<feature type="domain" description="F-box" evidence="1">
    <location>
        <begin position="112"/>
        <end position="161"/>
    </location>
</feature>
<comment type="caution">
    <text evidence="2">The sequence shown here is derived from an EMBL/GenBank/DDBJ whole genome shotgun (WGS) entry which is preliminary data.</text>
</comment>
<dbReference type="InterPro" id="IPR001810">
    <property type="entry name" value="F-box_dom"/>
</dbReference>
<dbReference type="AlphaFoldDB" id="A0AAN7VN78"/>
<proteinExistence type="predicted"/>
<protein>
    <recommendedName>
        <fullName evidence="1">F-box domain-containing protein</fullName>
    </recommendedName>
</protein>
<sequence length="498" mass="55466">MKAFSLKCELAKTSRVAYSKLRHVRLSGSRSLGGSKDAIIASSSTGRSDNGLWLAILSSVLDMLVNRVMVALTSPPHLCTSQAGSHLILLSSHIISTIRIDPIWRGVAMSSHCPLLDLPPELLELIASHVESRDLLRWRLSCNALAQTACRTFAGAFFRNLTFILADGLSMIMLVNITKHKHLTQCLQRICISLAKPVVCHSSDRYGPPGQSRKERADNRMRSKVFQDMVEANKSFTIDSQRGSLAVSLAQLKQCGITPSISSTGLEFGAYNQPKNYHRLVYCGGKRSLCARIDLEHAYEAIYSAIILSQYPIGHLQLGSDDYPVPLPAFKMKPINTSFSELHTLELTLAPQYGGWSHLRRDRPAPILEQLNVNILSFLHLFLFAENTTTFFLEIGPEDAGFHSNIFVALATTYGSGEDAILMLPKLEKLHLGGHRIRHRDLTNFINQRKASLREITLRDVHDMGLDVADEIGEMLVHHGTDWRVATQRCYNGDGWMP</sequence>
<evidence type="ECO:0000259" key="1">
    <source>
        <dbReference type="PROSITE" id="PS50181"/>
    </source>
</evidence>
<gene>
    <name evidence="2" type="ORF">LTR97_009218</name>
</gene>